<feature type="domain" description="ABC transporter" evidence="4">
    <location>
        <begin position="1"/>
        <end position="239"/>
    </location>
</feature>
<dbReference type="SUPFAM" id="SSF52540">
    <property type="entry name" value="P-loop containing nucleoside triphosphate hydrolases"/>
    <property type="match status" value="1"/>
</dbReference>
<dbReference type="GO" id="GO:0022857">
    <property type="term" value="F:transmembrane transporter activity"/>
    <property type="evidence" value="ECO:0007669"/>
    <property type="project" value="TreeGrafter"/>
</dbReference>
<evidence type="ECO:0000259" key="4">
    <source>
        <dbReference type="PROSITE" id="PS50893"/>
    </source>
</evidence>
<keyword evidence="2" id="KW-0547">Nucleotide-binding</keyword>
<dbReference type="PROSITE" id="PS50893">
    <property type="entry name" value="ABC_TRANSPORTER_2"/>
    <property type="match status" value="1"/>
</dbReference>
<dbReference type="CDD" id="cd03255">
    <property type="entry name" value="ABC_MJ0796_LolCDE_FtsE"/>
    <property type="match status" value="1"/>
</dbReference>
<dbReference type="InterPro" id="IPR017911">
    <property type="entry name" value="MacB-like_ATP-bd"/>
</dbReference>
<dbReference type="STRING" id="1798542.A3F54_03855"/>
<accession>A0A1G2B6K1</accession>
<protein>
    <recommendedName>
        <fullName evidence="4">ABC transporter domain-containing protein</fullName>
    </recommendedName>
</protein>
<comment type="caution">
    <text evidence="5">The sequence shown here is derived from an EMBL/GenBank/DDBJ whole genome shotgun (WGS) entry which is preliminary data.</text>
</comment>
<gene>
    <name evidence="5" type="ORF">A3F54_03855</name>
</gene>
<dbReference type="GO" id="GO:0016887">
    <property type="term" value="F:ATP hydrolysis activity"/>
    <property type="evidence" value="ECO:0007669"/>
    <property type="project" value="InterPro"/>
</dbReference>
<dbReference type="InterPro" id="IPR015854">
    <property type="entry name" value="ABC_transpr_LolD-like"/>
</dbReference>
<dbReference type="EMBL" id="MHKD01000015">
    <property type="protein sequence ID" value="OGY84326.1"/>
    <property type="molecule type" value="Genomic_DNA"/>
</dbReference>
<keyword evidence="1" id="KW-0813">Transport</keyword>
<dbReference type="Proteomes" id="UP000176952">
    <property type="component" value="Unassembled WGS sequence"/>
</dbReference>
<dbReference type="InterPro" id="IPR003439">
    <property type="entry name" value="ABC_transporter-like_ATP-bd"/>
</dbReference>
<dbReference type="GO" id="GO:0005886">
    <property type="term" value="C:plasma membrane"/>
    <property type="evidence" value="ECO:0007669"/>
    <property type="project" value="TreeGrafter"/>
</dbReference>
<dbReference type="PANTHER" id="PTHR24220">
    <property type="entry name" value="IMPORT ATP-BINDING PROTEIN"/>
    <property type="match status" value="1"/>
</dbReference>
<dbReference type="InterPro" id="IPR027417">
    <property type="entry name" value="P-loop_NTPase"/>
</dbReference>
<evidence type="ECO:0000313" key="5">
    <source>
        <dbReference type="EMBL" id="OGY84326.1"/>
    </source>
</evidence>
<evidence type="ECO:0000256" key="3">
    <source>
        <dbReference type="ARBA" id="ARBA00022840"/>
    </source>
</evidence>
<proteinExistence type="predicted"/>
<dbReference type="Pfam" id="PF00005">
    <property type="entry name" value="ABC_tran"/>
    <property type="match status" value="1"/>
</dbReference>
<organism evidence="5 6">
    <name type="scientific">Candidatus Kerfeldbacteria bacterium RIFCSPHIGHO2_12_FULL_48_17</name>
    <dbReference type="NCBI Taxonomy" id="1798542"/>
    <lineage>
        <taxon>Bacteria</taxon>
        <taxon>Candidatus Kerfeldiibacteriota</taxon>
    </lineage>
</organism>
<sequence>MEIKNLYKNFGIVRGEVKVLRDINFTIHEGEFLLILGPSGSGKSTLLNAILGLELPSAGNIVINGKDITKMTPDERATFRLKNVGIIFQKPDWIKSLSVIENVAFPLAAAESTPQDQFTGAKKHLESVGMLGHADFRPYQLSAGQQELVEFARAMVLDPHMIIADEPTGNLDSDSANKVMEMFQALNEKQGATIIMVTHNIGHVKYASRTIYLKDGKILDGSSAYTAADLEELEATPVI</sequence>
<dbReference type="GO" id="GO:0005524">
    <property type="term" value="F:ATP binding"/>
    <property type="evidence" value="ECO:0007669"/>
    <property type="project" value="UniProtKB-KW"/>
</dbReference>
<name>A0A1G2B6K1_9BACT</name>
<dbReference type="Gene3D" id="3.40.50.300">
    <property type="entry name" value="P-loop containing nucleotide triphosphate hydrolases"/>
    <property type="match status" value="1"/>
</dbReference>
<reference evidence="5 6" key="1">
    <citation type="journal article" date="2016" name="Nat. Commun.">
        <title>Thousands of microbial genomes shed light on interconnected biogeochemical processes in an aquifer system.</title>
        <authorList>
            <person name="Anantharaman K."/>
            <person name="Brown C.T."/>
            <person name="Hug L.A."/>
            <person name="Sharon I."/>
            <person name="Castelle C.J."/>
            <person name="Probst A.J."/>
            <person name="Thomas B.C."/>
            <person name="Singh A."/>
            <person name="Wilkins M.J."/>
            <person name="Karaoz U."/>
            <person name="Brodie E.L."/>
            <person name="Williams K.H."/>
            <person name="Hubbard S.S."/>
            <person name="Banfield J.F."/>
        </authorList>
    </citation>
    <scope>NUCLEOTIDE SEQUENCE [LARGE SCALE GENOMIC DNA]</scope>
</reference>
<dbReference type="AlphaFoldDB" id="A0A1G2B6K1"/>
<keyword evidence="3" id="KW-0067">ATP-binding</keyword>
<dbReference type="InterPro" id="IPR003593">
    <property type="entry name" value="AAA+_ATPase"/>
</dbReference>
<evidence type="ECO:0000256" key="1">
    <source>
        <dbReference type="ARBA" id="ARBA00022448"/>
    </source>
</evidence>
<evidence type="ECO:0000256" key="2">
    <source>
        <dbReference type="ARBA" id="ARBA00022741"/>
    </source>
</evidence>
<dbReference type="SMART" id="SM00382">
    <property type="entry name" value="AAA"/>
    <property type="match status" value="1"/>
</dbReference>
<evidence type="ECO:0000313" key="6">
    <source>
        <dbReference type="Proteomes" id="UP000176952"/>
    </source>
</evidence>